<evidence type="ECO:0000256" key="2">
    <source>
        <dbReference type="ARBA" id="ARBA00023015"/>
    </source>
</evidence>
<dbReference type="GO" id="GO:0090575">
    <property type="term" value="C:RNA polymerase II transcription regulator complex"/>
    <property type="evidence" value="ECO:0000318"/>
    <property type="project" value="GO_Central"/>
</dbReference>
<dbReference type="KEGG" id="mtr:11422874"/>
<sequence>MAEDQNQHKILTTSDNDDKKMIRREVEKQRRMQMSILCSSLRSSLPFDLIKGKRSVSDHIGEAANYVQILKQKINELEIKRDKMKEMVSSSRVETGNELSADPSSVVKCVKIDLIPGGVEIVICSGLEDYSSRLSDLMKIILQEGCDVVHCVTNQVNGKIFHTIKSEVEDLAHLNLARLQNKLDHAILLSR</sequence>
<dbReference type="Proteomes" id="UP000002051">
    <property type="component" value="Unassembled WGS sequence"/>
</dbReference>
<dbReference type="Gramene" id="rna6027">
    <property type="protein sequence ID" value="RHN81929.1"/>
    <property type="gene ID" value="gene6027"/>
</dbReference>
<comment type="subcellular location">
    <subcellularLocation>
        <location evidence="1">Nucleus</location>
    </subcellularLocation>
</comment>
<evidence type="ECO:0000256" key="1">
    <source>
        <dbReference type="ARBA" id="ARBA00004123"/>
    </source>
</evidence>
<dbReference type="EMBL" id="CM001217">
    <property type="protein sequence ID" value="AES62640.1"/>
    <property type="molecule type" value="Genomic_DNA"/>
</dbReference>
<name>G7ID50_MEDTR</name>
<dbReference type="Gene3D" id="4.10.280.10">
    <property type="entry name" value="Helix-loop-helix DNA-binding domain"/>
    <property type="match status" value="1"/>
</dbReference>
<feature type="coiled-coil region" evidence="5">
    <location>
        <begin position="60"/>
        <end position="94"/>
    </location>
</feature>
<dbReference type="EMBL" id="PSQE01000001">
    <property type="protein sequence ID" value="RHN81929.1"/>
    <property type="molecule type" value="Genomic_DNA"/>
</dbReference>
<keyword evidence="4" id="KW-0539">Nucleus</keyword>
<evidence type="ECO:0000256" key="5">
    <source>
        <dbReference type="SAM" id="Coils"/>
    </source>
</evidence>
<dbReference type="PROSITE" id="PS50888">
    <property type="entry name" value="BHLH"/>
    <property type="match status" value="1"/>
</dbReference>
<dbReference type="EnsemblPlants" id="AES62640">
    <property type="protein sequence ID" value="AES62640"/>
    <property type="gene ID" value="MTR_1g102380"/>
</dbReference>
<evidence type="ECO:0000313" key="10">
    <source>
        <dbReference type="Proteomes" id="UP000002051"/>
    </source>
</evidence>
<dbReference type="STRING" id="3880.G7ID50"/>
<organism evidence="7 10">
    <name type="scientific">Medicago truncatula</name>
    <name type="common">Barrel medic</name>
    <name type="synonym">Medicago tribuloides</name>
    <dbReference type="NCBI Taxonomy" id="3880"/>
    <lineage>
        <taxon>Eukaryota</taxon>
        <taxon>Viridiplantae</taxon>
        <taxon>Streptophyta</taxon>
        <taxon>Embryophyta</taxon>
        <taxon>Tracheophyta</taxon>
        <taxon>Spermatophyta</taxon>
        <taxon>Magnoliopsida</taxon>
        <taxon>eudicotyledons</taxon>
        <taxon>Gunneridae</taxon>
        <taxon>Pentapetalae</taxon>
        <taxon>rosids</taxon>
        <taxon>fabids</taxon>
        <taxon>Fabales</taxon>
        <taxon>Fabaceae</taxon>
        <taxon>Papilionoideae</taxon>
        <taxon>50 kb inversion clade</taxon>
        <taxon>NPAAA clade</taxon>
        <taxon>Hologalegina</taxon>
        <taxon>IRL clade</taxon>
        <taxon>Trifolieae</taxon>
        <taxon>Medicago</taxon>
    </lineage>
</organism>
<reference evidence="7 10" key="1">
    <citation type="journal article" date="2011" name="Nature">
        <title>The Medicago genome provides insight into the evolution of rhizobial symbioses.</title>
        <authorList>
            <person name="Young N.D."/>
            <person name="Debelle F."/>
            <person name="Oldroyd G.E."/>
            <person name="Geurts R."/>
            <person name="Cannon S.B."/>
            <person name="Udvardi M.K."/>
            <person name="Benedito V.A."/>
            <person name="Mayer K.F."/>
            <person name="Gouzy J."/>
            <person name="Schoof H."/>
            <person name="Van de Peer Y."/>
            <person name="Proost S."/>
            <person name="Cook D.R."/>
            <person name="Meyers B.C."/>
            <person name="Spannagl M."/>
            <person name="Cheung F."/>
            <person name="De Mita S."/>
            <person name="Krishnakumar V."/>
            <person name="Gundlach H."/>
            <person name="Zhou S."/>
            <person name="Mudge J."/>
            <person name="Bharti A.K."/>
            <person name="Murray J.D."/>
            <person name="Naoumkina M.A."/>
            <person name="Rosen B."/>
            <person name="Silverstein K.A."/>
            <person name="Tang H."/>
            <person name="Rombauts S."/>
            <person name="Zhao P.X."/>
            <person name="Zhou P."/>
            <person name="Barbe V."/>
            <person name="Bardou P."/>
            <person name="Bechner M."/>
            <person name="Bellec A."/>
            <person name="Berger A."/>
            <person name="Berges H."/>
            <person name="Bidwell S."/>
            <person name="Bisseling T."/>
            <person name="Choisne N."/>
            <person name="Couloux A."/>
            <person name="Denny R."/>
            <person name="Deshpande S."/>
            <person name="Dai X."/>
            <person name="Doyle J.J."/>
            <person name="Dudez A.M."/>
            <person name="Farmer A.D."/>
            <person name="Fouteau S."/>
            <person name="Franken C."/>
            <person name="Gibelin C."/>
            <person name="Gish J."/>
            <person name="Goldstein S."/>
            <person name="Gonzalez A.J."/>
            <person name="Green P.J."/>
            <person name="Hallab A."/>
            <person name="Hartog M."/>
            <person name="Hua A."/>
            <person name="Humphray S.J."/>
            <person name="Jeong D.H."/>
            <person name="Jing Y."/>
            <person name="Jocker A."/>
            <person name="Kenton S.M."/>
            <person name="Kim D.J."/>
            <person name="Klee K."/>
            <person name="Lai H."/>
            <person name="Lang C."/>
            <person name="Lin S."/>
            <person name="Macmil S.L."/>
            <person name="Magdelenat G."/>
            <person name="Matthews L."/>
            <person name="McCorrison J."/>
            <person name="Monaghan E.L."/>
            <person name="Mun J.H."/>
            <person name="Najar F.Z."/>
            <person name="Nicholson C."/>
            <person name="Noirot C."/>
            <person name="O'Bleness M."/>
            <person name="Paule C.R."/>
            <person name="Poulain J."/>
            <person name="Prion F."/>
            <person name="Qin B."/>
            <person name="Qu C."/>
            <person name="Retzel E.F."/>
            <person name="Riddle C."/>
            <person name="Sallet E."/>
            <person name="Samain S."/>
            <person name="Samson N."/>
            <person name="Sanders I."/>
            <person name="Saurat O."/>
            <person name="Scarpelli C."/>
            <person name="Schiex T."/>
            <person name="Segurens B."/>
            <person name="Severin A.J."/>
            <person name="Sherrier D.J."/>
            <person name="Shi R."/>
            <person name="Sims S."/>
            <person name="Singer S.R."/>
            <person name="Sinharoy S."/>
            <person name="Sterck L."/>
            <person name="Viollet A."/>
            <person name="Wang B.B."/>
            <person name="Wang K."/>
            <person name="Wang M."/>
            <person name="Wang X."/>
            <person name="Warfsmann J."/>
            <person name="Weissenbach J."/>
            <person name="White D.D."/>
            <person name="White J.D."/>
            <person name="Wiley G.B."/>
            <person name="Wincker P."/>
            <person name="Xing Y."/>
            <person name="Yang L."/>
            <person name="Yao Z."/>
            <person name="Ying F."/>
            <person name="Zhai J."/>
            <person name="Zhou L."/>
            <person name="Zuber A."/>
            <person name="Denarie J."/>
            <person name="Dixon R.A."/>
            <person name="May G.D."/>
            <person name="Schwartz D.C."/>
            <person name="Rogers J."/>
            <person name="Quetier F."/>
            <person name="Town C.D."/>
            <person name="Roe B.A."/>
        </authorList>
    </citation>
    <scope>NUCLEOTIDE SEQUENCE [LARGE SCALE GENOMIC DNA]</scope>
    <source>
        <strain evidence="7">A17</strain>
        <strain evidence="9 10">cv. Jemalong A17</strain>
    </source>
</reference>
<dbReference type="PANTHER" id="PTHR13935:SF134">
    <property type="entry name" value="TRANSCRIPTION FACTOR BHLH FAMILY-RELATED"/>
    <property type="match status" value="1"/>
</dbReference>
<keyword evidence="3" id="KW-0804">Transcription</keyword>
<dbReference type="AlphaFoldDB" id="G7ID50"/>
<evidence type="ECO:0000313" key="7">
    <source>
        <dbReference type="EMBL" id="AES62640.1"/>
    </source>
</evidence>
<gene>
    <name evidence="9" type="primary">11422874</name>
    <name evidence="7" type="ordered locus">MTR_1g102380</name>
    <name evidence="8" type="ORF">MtrunA17_Chr1g0204361</name>
</gene>
<dbReference type="GO" id="GO:0046983">
    <property type="term" value="F:protein dimerization activity"/>
    <property type="evidence" value="ECO:0007669"/>
    <property type="project" value="InterPro"/>
</dbReference>
<dbReference type="InterPro" id="IPR015660">
    <property type="entry name" value="MASH1/Ascl1a-like"/>
</dbReference>
<dbReference type="Proteomes" id="UP000265566">
    <property type="component" value="Chromosome 1"/>
</dbReference>
<dbReference type="InterPro" id="IPR036638">
    <property type="entry name" value="HLH_DNA-bd_sf"/>
</dbReference>
<feature type="domain" description="BHLH" evidence="6">
    <location>
        <begin position="18"/>
        <end position="70"/>
    </location>
</feature>
<dbReference type="OrthoDB" id="1935281at2759"/>
<protein>
    <submittedName>
        <fullName evidence="8">Putative transcription factor bHLH family</fullName>
    </submittedName>
    <submittedName>
        <fullName evidence="7">Transcription factor bHLH120-like protein, putative</fullName>
    </submittedName>
</protein>
<evidence type="ECO:0000313" key="9">
    <source>
        <dbReference type="EnsemblPlants" id="AES62640"/>
    </source>
</evidence>
<evidence type="ECO:0000256" key="4">
    <source>
        <dbReference type="ARBA" id="ARBA00023242"/>
    </source>
</evidence>
<dbReference type="GO" id="GO:0000981">
    <property type="term" value="F:DNA-binding transcription factor activity, RNA polymerase II-specific"/>
    <property type="evidence" value="ECO:0000318"/>
    <property type="project" value="GO_Central"/>
</dbReference>
<dbReference type="InterPro" id="IPR011598">
    <property type="entry name" value="bHLH_dom"/>
</dbReference>
<dbReference type="GO" id="GO:0000977">
    <property type="term" value="F:RNA polymerase II transcription regulatory region sequence-specific DNA binding"/>
    <property type="evidence" value="ECO:0000318"/>
    <property type="project" value="GO_Central"/>
</dbReference>
<evidence type="ECO:0000256" key="3">
    <source>
        <dbReference type="ARBA" id="ARBA00023163"/>
    </source>
</evidence>
<dbReference type="CDD" id="cd18914">
    <property type="entry name" value="bHLH_AtORG2_like"/>
    <property type="match status" value="1"/>
</dbReference>
<dbReference type="OMA" id="AFIDICE"/>
<proteinExistence type="predicted"/>
<reference evidence="7 10" key="2">
    <citation type="journal article" date="2014" name="BMC Genomics">
        <title>An improved genome release (version Mt4.0) for the model legume Medicago truncatula.</title>
        <authorList>
            <person name="Tang H."/>
            <person name="Krishnakumar V."/>
            <person name="Bidwell S."/>
            <person name="Rosen B."/>
            <person name="Chan A."/>
            <person name="Zhou S."/>
            <person name="Gentzbittel L."/>
            <person name="Childs K.L."/>
            <person name="Yandell M."/>
            <person name="Gundlach H."/>
            <person name="Mayer K.F."/>
            <person name="Schwartz D.C."/>
            <person name="Town C.D."/>
        </authorList>
    </citation>
    <scope>GENOME REANNOTATION</scope>
    <source>
        <strain evidence="9 10">cv. Jemalong A17</strain>
    </source>
</reference>
<dbReference type="SUPFAM" id="SSF47459">
    <property type="entry name" value="HLH, helix-loop-helix DNA-binding domain"/>
    <property type="match status" value="1"/>
</dbReference>
<reference evidence="9" key="3">
    <citation type="submission" date="2015-04" db="UniProtKB">
        <authorList>
            <consortium name="EnsemblPlants"/>
        </authorList>
    </citation>
    <scope>IDENTIFICATION</scope>
    <source>
        <strain evidence="9">cv. Jemalong A17</strain>
    </source>
</reference>
<accession>G7ID50</accession>
<dbReference type="PaxDb" id="3880-AES62640"/>
<dbReference type="HOGENOM" id="CLU_094733_1_1_1"/>
<dbReference type="GO" id="GO:0006357">
    <property type="term" value="P:regulation of transcription by RNA polymerase II"/>
    <property type="evidence" value="ECO:0000318"/>
    <property type="project" value="GO_Central"/>
</dbReference>
<reference evidence="11" key="4">
    <citation type="journal article" date="2018" name="Nat. Plants">
        <title>Whole-genome landscape of Medicago truncatula symbiotic genes.</title>
        <authorList>
            <person name="Pecrix Y."/>
            <person name="Staton S.E."/>
            <person name="Sallet E."/>
            <person name="Lelandais-Briere C."/>
            <person name="Moreau S."/>
            <person name="Carrere S."/>
            <person name="Blein T."/>
            <person name="Jardinaud M.F."/>
            <person name="Latrasse D."/>
            <person name="Zouine M."/>
            <person name="Zahm M."/>
            <person name="Kreplak J."/>
            <person name="Mayjonade B."/>
            <person name="Satge C."/>
            <person name="Perez M."/>
            <person name="Cauet S."/>
            <person name="Marande W."/>
            <person name="Chantry-Darmon C."/>
            <person name="Lopez-Roques C."/>
            <person name="Bouchez O."/>
            <person name="Berard A."/>
            <person name="Debelle F."/>
            <person name="Munos S."/>
            <person name="Bendahmane A."/>
            <person name="Berges H."/>
            <person name="Niebel A."/>
            <person name="Buitink J."/>
            <person name="Frugier F."/>
            <person name="Benhamed M."/>
            <person name="Crespi M."/>
            <person name="Gouzy J."/>
            <person name="Gamas P."/>
        </authorList>
    </citation>
    <scope>NUCLEOTIDE SEQUENCE [LARGE SCALE GENOMIC DNA]</scope>
    <source>
        <strain evidence="11">cv. Jemalong A17</strain>
    </source>
</reference>
<evidence type="ECO:0000313" key="8">
    <source>
        <dbReference type="EMBL" id="RHN81929.1"/>
    </source>
</evidence>
<dbReference type="eggNOG" id="ENOG502S1BU">
    <property type="taxonomic scope" value="Eukaryota"/>
</dbReference>
<reference evidence="8" key="5">
    <citation type="journal article" date="2018" name="Nat. Plants">
        <title>Whole-genome landscape of Medicago truncatula symbiotic genes.</title>
        <authorList>
            <person name="Pecrix Y."/>
            <person name="Gamas P."/>
            <person name="Carrere S."/>
        </authorList>
    </citation>
    <scope>NUCLEOTIDE SEQUENCE</scope>
    <source>
        <tissue evidence="8">Leaves</tissue>
    </source>
</reference>
<keyword evidence="10" id="KW-1185">Reference proteome</keyword>
<dbReference type="PANTHER" id="PTHR13935">
    <property type="entry name" value="ACHAETE-SCUTE TRANSCRIPTION FACTOR-RELATED"/>
    <property type="match status" value="1"/>
</dbReference>
<evidence type="ECO:0000313" key="11">
    <source>
        <dbReference type="Proteomes" id="UP000265566"/>
    </source>
</evidence>
<keyword evidence="5" id="KW-0175">Coiled coil</keyword>
<dbReference type="Pfam" id="PF00010">
    <property type="entry name" value="HLH"/>
    <property type="match status" value="1"/>
</dbReference>
<keyword evidence="2" id="KW-0805">Transcription regulation</keyword>
<evidence type="ECO:0000259" key="6">
    <source>
        <dbReference type="PROSITE" id="PS50888"/>
    </source>
</evidence>